<accession>A0AAD7KAF9</accession>
<dbReference type="Proteomes" id="UP001215280">
    <property type="component" value="Unassembled WGS sequence"/>
</dbReference>
<protein>
    <submittedName>
        <fullName evidence="1">Uncharacterized protein</fullName>
    </submittedName>
</protein>
<proteinExistence type="predicted"/>
<reference evidence="1" key="1">
    <citation type="submission" date="2023-03" db="EMBL/GenBank/DDBJ databases">
        <title>Massive genome expansion in bonnet fungi (Mycena s.s.) driven by repeated elements and novel gene families across ecological guilds.</title>
        <authorList>
            <consortium name="Lawrence Berkeley National Laboratory"/>
            <person name="Harder C.B."/>
            <person name="Miyauchi S."/>
            <person name="Viragh M."/>
            <person name="Kuo A."/>
            <person name="Thoen E."/>
            <person name="Andreopoulos B."/>
            <person name="Lu D."/>
            <person name="Skrede I."/>
            <person name="Drula E."/>
            <person name="Henrissat B."/>
            <person name="Morin E."/>
            <person name="Kohler A."/>
            <person name="Barry K."/>
            <person name="LaButti K."/>
            <person name="Morin E."/>
            <person name="Salamov A."/>
            <person name="Lipzen A."/>
            <person name="Mereny Z."/>
            <person name="Hegedus B."/>
            <person name="Baldrian P."/>
            <person name="Stursova M."/>
            <person name="Weitz H."/>
            <person name="Taylor A."/>
            <person name="Grigoriev I.V."/>
            <person name="Nagy L.G."/>
            <person name="Martin F."/>
            <person name="Kauserud H."/>
        </authorList>
    </citation>
    <scope>NUCLEOTIDE SEQUENCE</scope>
    <source>
        <strain evidence="1">CBHHK188m</strain>
    </source>
</reference>
<keyword evidence="2" id="KW-1185">Reference proteome</keyword>
<evidence type="ECO:0000313" key="2">
    <source>
        <dbReference type="Proteomes" id="UP001215280"/>
    </source>
</evidence>
<name>A0AAD7KAF9_9AGAR</name>
<organism evidence="1 2">
    <name type="scientific">Mycena maculata</name>
    <dbReference type="NCBI Taxonomy" id="230809"/>
    <lineage>
        <taxon>Eukaryota</taxon>
        <taxon>Fungi</taxon>
        <taxon>Dikarya</taxon>
        <taxon>Basidiomycota</taxon>
        <taxon>Agaricomycotina</taxon>
        <taxon>Agaricomycetes</taxon>
        <taxon>Agaricomycetidae</taxon>
        <taxon>Agaricales</taxon>
        <taxon>Marasmiineae</taxon>
        <taxon>Mycenaceae</taxon>
        <taxon>Mycena</taxon>
    </lineage>
</organism>
<comment type="caution">
    <text evidence="1">The sequence shown here is derived from an EMBL/GenBank/DDBJ whole genome shotgun (WGS) entry which is preliminary data.</text>
</comment>
<evidence type="ECO:0000313" key="1">
    <source>
        <dbReference type="EMBL" id="KAJ7780568.1"/>
    </source>
</evidence>
<gene>
    <name evidence="1" type="ORF">DFH07DRAFT_792749</name>
</gene>
<sequence length="275" mass="29967">MLSDLPVSYMKTSQEVRHSSPRVQTPHSISVYARRQPLAEVDVVNFLASLSILQSIVALAFDSIPALNHDGEPTFPAFPVLSLALADAEANMRACAFAMAFGFTSLVLALHQEMEYRATVGAGAEEDRWAQERVGVLRRQAHELASVAVGDVMHALQLLPSLPHLVQVQASSIEGWAQFVLVEADAHGTVPSERVEVFEMLQSALKLFGYSGDTTHSSGLIDRMEVYLAKHRNPANSSLAHLFPLDNSWTGMFPLDIGLGDASLTYYDNFGASLT</sequence>
<dbReference type="AlphaFoldDB" id="A0AAD7KAF9"/>
<dbReference type="EMBL" id="JARJLG010000005">
    <property type="protein sequence ID" value="KAJ7780568.1"/>
    <property type="molecule type" value="Genomic_DNA"/>
</dbReference>